<comment type="caution">
    <text evidence="5">The sequence shown here is derived from an EMBL/GenBank/DDBJ whole genome shotgun (WGS) entry which is preliminary data.</text>
</comment>
<dbReference type="SUPFAM" id="SSF51182">
    <property type="entry name" value="RmlC-like cupins"/>
    <property type="match status" value="1"/>
</dbReference>
<dbReference type="RefSeq" id="WP_066730613.1">
    <property type="nucleotide sequence ID" value="NZ_JAJCIQ010000009.1"/>
</dbReference>
<dbReference type="Gene3D" id="3.20.20.80">
    <property type="entry name" value="Glycosidases"/>
    <property type="match status" value="1"/>
</dbReference>
<organism evidence="5 6">
    <name type="scientific">Bariatricus massiliensis</name>
    <dbReference type="NCBI Taxonomy" id="1745713"/>
    <lineage>
        <taxon>Bacteria</taxon>
        <taxon>Bacillati</taxon>
        <taxon>Bacillota</taxon>
        <taxon>Clostridia</taxon>
        <taxon>Lachnospirales</taxon>
        <taxon>Lachnospiraceae</taxon>
        <taxon>Bariatricus</taxon>
    </lineage>
</organism>
<dbReference type="InterPro" id="IPR017853">
    <property type="entry name" value="GH"/>
</dbReference>
<dbReference type="SUPFAM" id="SSF51011">
    <property type="entry name" value="Glycosyl hydrolase domain"/>
    <property type="match status" value="1"/>
</dbReference>
<name>A0ABS8DI88_9FIRM</name>
<dbReference type="SMART" id="SM00342">
    <property type="entry name" value="HTH_ARAC"/>
    <property type="match status" value="1"/>
</dbReference>
<dbReference type="InterPro" id="IPR014710">
    <property type="entry name" value="RmlC-like_jellyroll"/>
</dbReference>
<keyword evidence="6" id="KW-1185">Reference proteome</keyword>
<dbReference type="PROSITE" id="PS01124">
    <property type="entry name" value="HTH_ARAC_FAMILY_2"/>
    <property type="match status" value="1"/>
</dbReference>
<dbReference type="Proteomes" id="UP001299546">
    <property type="component" value="Unassembled WGS sequence"/>
</dbReference>
<accession>A0ABS8DI88</accession>
<feature type="domain" description="HTH araC/xylS-type" evidence="4">
    <location>
        <begin position="166"/>
        <end position="264"/>
    </location>
</feature>
<dbReference type="InterPro" id="IPR018060">
    <property type="entry name" value="HTH_AraC"/>
</dbReference>
<dbReference type="PANTHER" id="PTHR43280:SF2">
    <property type="entry name" value="HTH-TYPE TRANSCRIPTIONAL REGULATOR EXSA"/>
    <property type="match status" value="1"/>
</dbReference>
<protein>
    <submittedName>
        <fullName evidence="5">Helix-turn-helix domain-containing protein</fullName>
    </submittedName>
</protein>
<proteinExistence type="predicted"/>
<evidence type="ECO:0000256" key="2">
    <source>
        <dbReference type="ARBA" id="ARBA00023125"/>
    </source>
</evidence>
<keyword evidence="1" id="KW-0805">Transcription regulation</keyword>
<dbReference type="Gene3D" id="2.60.120.10">
    <property type="entry name" value="Jelly Rolls"/>
    <property type="match status" value="1"/>
</dbReference>
<keyword evidence="2" id="KW-0238">DNA-binding</keyword>
<evidence type="ECO:0000313" key="6">
    <source>
        <dbReference type="Proteomes" id="UP001299546"/>
    </source>
</evidence>
<dbReference type="Gene3D" id="1.10.10.60">
    <property type="entry name" value="Homeodomain-like"/>
    <property type="match status" value="2"/>
</dbReference>
<evidence type="ECO:0000259" key="4">
    <source>
        <dbReference type="PROSITE" id="PS01124"/>
    </source>
</evidence>
<dbReference type="InterPro" id="IPR011051">
    <property type="entry name" value="RmlC_Cupin_sf"/>
</dbReference>
<dbReference type="PANTHER" id="PTHR43280">
    <property type="entry name" value="ARAC-FAMILY TRANSCRIPTIONAL REGULATOR"/>
    <property type="match status" value="1"/>
</dbReference>
<evidence type="ECO:0000256" key="3">
    <source>
        <dbReference type="ARBA" id="ARBA00023163"/>
    </source>
</evidence>
<evidence type="ECO:0000256" key="1">
    <source>
        <dbReference type="ARBA" id="ARBA00023015"/>
    </source>
</evidence>
<reference evidence="5 6" key="1">
    <citation type="submission" date="2021-10" db="EMBL/GenBank/DDBJ databases">
        <title>Collection of gut derived symbiotic bacterial strains cultured from healthy donors.</title>
        <authorList>
            <person name="Lin H."/>
            <person name="Littmann E."/>
            <person name="Kohout C."/>
            <person name="Pamer E.G."/>
        </authorList>
    </citation>
    <scope>NUCLEOTIDE SEQUENCE [LARGE SCALE GENOMIC DNA]</scope>
    <source>
        <strain evidence="5 6">DFI.1.165</strain>
    </source>
</reference>
<dbReference type="SUPFAM" id="SSF51445">
    <property type="entry name" value="(Trans)glycosidases"/>
    <property type="match status" value="1"/>
</dbReference>
<dbReference type="InterPro" id="IPR009057">
    <property type="entry name" value="Homeodomain-like_sf"/>
</dbReference>
<evidence type="ECO:0000313" key="5">
    <source>
        <dbReference type="EMBL" id="MCB7388145.1"/>
    </source>
</evidence>
<gene>
    <name evidence="5" type="ORF">LIZ65_12695</name>
</gene>
<dbReference type="EMBL" id="JAJCIS010000009">
    <property type="protein sequence ID" value="MCB7388145.1"/>
    <property type="molecule type" value="Genomic_DNA"/>
</dbReference>
<dbReference type="SUPFAM" id="SSF46689">
    <property type="entry name" value="Homeodomain-like"/>
    <property type="match status" value="2"/>
</dbReference>
<keyword evidence="3" id="KW-0804">Transcription</keyword>
<dbReference type="CDD" id="cd02208">
    <property type="entry name" value="cupin_RmlC-like"/>
    <property type="match status" value="1"/>
</dbReference>
<dbReference type="Gene3D" id="2.60.40.1500">
    <property type="entry name" value="Glycosyl hydrolase domain, family 39"/>
    <property type="match status" value="1"/>
</dbReference>
<dbReference type="Pfam" id="PF12833">
    <property type="entry name" value="HTH_18"/>
    <property type="match status" value="1"/>
</dbReference>
<sequence length="772" mass="89595">MENKDFTLKLKASVSGSFHIHGGIECILVIRGQVKVVTDMCSRCLKEDDFVVININQVHSVSSQENSIVLILKIEQSKLRQECGSLFENKIFIEERLENDSGLDKSYFELKRIMLQMFAVKIEKSYGYELAMNMYLVTFLHLLYTTFSEHKYSEETIAGPHKGQIGEILSYIDEHYKDTLTLDEIAARFYMSPAYFSRYFKKATGTGYLNFLQNIRVEKSVVQLLYSNSSILEVALDNGFKNARAYSNCFIKRYNLIPSVYRKKHQEMLEGKITEDSDIMLSDSSGEDLRIEFLRYIKRYDIESVMKTEPEVNVEISLDHHGEEQIRQKDVILLIDTPDTAMRINFSQVPEIKKKLNAKYAYFQILNYEIAKEGITYIVSENLMMAVERIREVGLFPFVRIDFAESRFHGNNGEITNYIHSCLGKALEALAIRFTSDYRKHWKFEIVCSFLTHEQSELFYREVYQTIRKYYPYSDIGLFAETDEDKKVLDSFEQLLEYCIRLSFPPQFVTCHSIQNRIKSRYPKDTRFFDRSADYHTNTVQNVLLSCKKYGIEPPIYLTVWNTLSGKNDGEISMYVRTALIWDSLLRLCDKVEGIGYRFATGETCPYSGEYYGSLLNLFILYDAKMPVYFAAEFLKRMAGEVLYHSDNVVATFNSNRELIVALWNPQLLNPVHAIDSNLTESLSKKMKISIYGLKKSEYMIKRFTVDTDSNGAFSRMASSGYPDWRDEDVLSYMRNISVGDLIVLKKRVIDGKLVLESLVRYNGIVLYVIKL</sequence>